<accession>A0A6C0JP11</accession>
<protein>
    <submittedName>
        <fullName evidence="1">Uncharacterized protein</fullName>
    </submittedName>
</protein>
<proteinExistence type="predicted"/>
<sequence length="87" mass="9865">MPTADASQFTRLKKYSAIDTQKFDDPRYQQKRVTHLFQRVPSVTEPGNFLPSPTNKYLTNTSFTQINRFTGLQSKPKVPGGNRFGAV</sequence>
<name>A0A6C0JP11_9ZZZZ</name>
<organism evidence="1">
    <name type="scientific">viral metagenome</name>
    <dbReference type="NCBI Taxonomy" id="1070528"/>
    <lineage>
        <taxon>unclassified sequences</taxon>
        <taxon>metagenomes</taxon>
        <taxon>organismal metagenomes</taxon>
    </lineage>
</organism>
<reference evidence="1" key="1">
    <citation type="journal article" date="2020" name="Nature">
        <title>Giant virus diversity and host interactions through global metagenomics.</title>
        <authorList>
            <person name="Schulz F."/>
            <person name="Roux S."/>
            <person name="Paez-Espino D."/>
            <person name="Jungbluth S."/>
            <person name="Walsh D.A."/>
            <person name="Denef V.J."/>
            <person name="McMahon K.D."/>
            <person name="Konstantinidis K.T."/>
            <person name="Eloe-Fadrosh E.A."/>
            <person name="Kyrpides N.C."/>
            <person name="Woyke T."/>
        </authorList>
    </citation>
    <scope>NUCLEOTIDE SEQUENCE</scope>
    <source>
        <strain evidence="1">GVMAG-M-3300027734-16</strain>
    </source>
</reference>
<dbReference type="AlphaFoldDB" id="A0A6C0JP11"/>
<evidence type="ECO:0000313" key="1">
    <source>
        <dbReference type="EMBL" id="QHU05444.1"/>
    </source>
</evidence>
<dbReference type="EMBL" id="MN740414">
    <property type="protein sequence ID" value="QHU05444.1"/>
    <property type="molecule type" value="Genomic_DNA"/>
</dbReference>